<evidence type="ECO:0000259" key="11">
    <source>
        <dbReference type="PROSITE" id="PS50011"/>
    </source>
</evidence>
<evidence type="ECO:0000256" key="4">
    <source>
        <dbReference type="ARBA" id="ARBA00022741"/>
    </source>
</evidence>
<evidence type="ECO:0000256" key="9">
    <source>
        <dbReference type="PROSITE-ProRule" id="PRU10141"/>
    </source>
</evidence>
<dbReference type="EMBL" id="QVIG01000001">
    <property type="protein sequence ID" value="RGD62542.1"/>
    <property type="molecule type" value="Genomic_DNA"/>
</dbReference>
<dbReference type="PROSITE" id="PS50231">
    <property type="entry name" value="RICIN_B_LECTIN"/>
    <property type="match status" value="1"/>
</dbReference>
<feature type="region of interest" description="Disordered" evidence="10">
    <location>
        <begin position="299"/>
        <end position="321"/>
    </location>
</feature>
<dbReference type="PROSITE" id="PS50011">
    <property type="entry name" value="PROTEIN_KINASE_DOM"/>
    <property type="match status" value="1"/>
</dbReference>
<name>A0A373A4E1_9ACTN</name>
<dbReference type="Gene3D" id="3.30.200.20">
    <property type="entry name" value="Phosphorylase Kinase, domain 1"/>
    <property type="match status" value="1"/>
</dbReference>
<dbReference type="PROSITE" id="PS00107">
    <property type="entry name" value="PROTEIN_KINASE_ATP"/>
    <property type="match status" value="1"/>
</dbReference>
<comment type="caution">
    <text evidence="12">The sequence shown here is derived from an EMBL/GenBank/DDBJ whole genome shotgun (WGS) entry which is preliminary data.</text>
</comment>
<dbReference type="AlphaFoldDB" id="A0A373A4E1"/>
<dbReference type="PANTHER" id="PTHR43289">
    <property type="entry name" value="MITOGEN-ACTIVATED PROTEIN KINASE KINASE KINASE 20-RELATED"/>
    <property type="match status" value="1"/>
</dbReference>
<evidence type="ECO:0000313" key="12">
    <source>
        <dbReference type="EMBL" id="RGD62542.1"/>
    </source>
</evidence>
<evidence type="ECO:0000256" key="10">
    <source>
        <dbReference type="SAM" id="MobiDB-lite"/>
    </source>
</evidence>
<organism evidence="12 13">
    <name type="scientific">Kitasatospora xanthocidica</name>
    <dbReference type="NCBI Taxonomy" id="83382"/>
    <lineage>
        <taxon>Bacteria</taxon>
        <taxon>Bacillati</taxon>
        <taxon>Actinomycetota</taxon>
        <taxon>Actinomycetes</taxon>
        <taxon>Kitasatosporales</taxon>
        <taxon>Streptomycetaceae</taxon>
        <taxon>Kitasatospora</taxon>
    </lineage>
</organism>
<dbReference type="PROSITE" id="PS00108">
    <property type="entry name" value="PROTEIN_KINASE_ST"/>
    <property type="match status" value="1"/>
</dbReference>
<dbReference type="SMART" id="SM00220">
    <property type="entry name" value="S_TKc"/>
    <property type="match status" value="1"/>
</dbReference>
<evidence type="ECO:0000313" key="13">
    <source>
        <dbReference type="Proteomes" id="UP000263377"/>
    </source>
</evidence>
<sequence length="695" mass="69551">MTRGSRGMSGAGTVLGGRYELVEKIGGGAMGSVWKAEDTVLARRVAVKILRSELLEDDTSAQRFRREAQLVAAVDHPGVVGVHDYGESGGDGEERCAYIVMELIDGRPLDRVLKDTGPMGVERTLDLVAGALDALHAAHQREIVHRDIKPSNLMVRSDGRVAITDFGIARALASTKLTAPFAIIGTALYMSPEQAEGVNLGPATDLYSIGVVCYELLVGEPPYSGDGPLQIALKHVNQPVPELPDTFPAPVRALVARALAKKPEERYADAAEMARAVRAALAGEGFAGGGQTLGKAGAADSGTLPLRPGAGPAAEGGAVSGGAVPAVEDGVAEPAKDGAAGPAQGGAAVALVKGGAVVVPAAGGASAPDEVAKVEPQAQTEPGRRRSRRTLLVPVVIPVVISMGTATVLLVDRGAGGTDAAQSPGAQPTVVVTAPVTPGTATSAPATTTAPTTPAPTDTPAATPGPDQPAPGAAQNQPQVPAPPVPAAGGQGGSGGSGASAGSGGARTGGTGTAAGGASSAGQGSQPGGGNPPNPPANQNPQPPAQSANGGTTSVPQSPPRPASCGGTSWSTIVSAKDGRAIGMRDDNLNGDNPIVVGGHAQYGWVRSTNPGMWILFNACNNGGPQLVQTMDGKVVLSNGLSFLTNWTMRTGSSAGSYTLGDYQNQSCMTNNGPGSAVTMVSCTPGNAAQEWRLQ</sequence>
<feature type="domain" description="Protein kinase" evidence="11">
    <location>
        <begin position="19"/>
        <end position="281"/>
    </location>
</feature>
<dbReference type="Gene3D" id="1.10.510.10">
    <property type="entry name" value="Transferase(Phosphotransferase) domain 1"/>
    <property type="match status" value="1"/>
</dbReference>
<proteinExistence type="predicted"/>
<accession>A0A373A4E1</accession>
<dbReference type="CDD" id="cd14014">
    <property type="entry name" value="STKc_PknB_like"/>
    <property type="match status" value="1"/>
</dbReference>
<gene>
    <name evidence="12" type="ORF">DR950_36590</name>
</gene>
<keyword evidence="3" id="KW-0808">Transferase</keyword>
<dbReference type="Proteomes" id="UP000263377">
    <property type="component" value="Unassembled WGS sequence"/>
</dbReference>
<feature type="compositionally biased region" description="Low complexity" evidence="10">
    <location>
        <begin position="308"/>
        <end position="321"/>
    </location>
</feature>
<dbReference type="PANTHER" id="PTHR43289:SF6">
    <property type="entry name" value="SERINE_THREONINE-PROTEIN KINASE NEKL-3"/>
    <property type="match status" value="1"/>
</dbReference>
<feature type="compositionally biased region" description="Pro residues" evidence="10">
    <location>
        <begin position="530"/>
        <end position="544"/>
    </location>
</feature>
<dbReference type="GO" id="GO:0005524">
    <property type="term" value="F:ATP binding"/>
    <property type="evidence" value="ECO:0007669"/>
    <property type="project" value="UniProtKB-UniRule"/>
</dbReference>
<dbReference type="InterPro" id="IPR011009">
    <property type="entry name" value="Kinase-like_dom_sf"/>
</dbReference>
<dbReference type="Gene3D" id="2.80.10.50">
    <property type="match status" value="1"/>
</dbReference>
<evidence type="ECO:0000256" key="3">
    <source>
        <dbReference type="ARBA" id="ARBA00022679"/>
    </source>
</evidence>
<evidence type="ECO:0000256" key="1">
    <source>
        <dbReference type="ARBA" id="ARBA00012513"/>
    </source>
</evidence>
<protein>
    <recommendedName>
        <fullName evidence="1">non-specific serine/threonine protein kinase</fullName>
        <ecNumber evidence="1">2.7.11.1</ecNumber>
    </recommendedName>
</protein>
<keyword evidence="2 12" id="KW-0723">Serine/threonine-protein kinase</keyword>
<keyword evidence="5 12" id="KW-0418">Kinase</keyword>
<keyword evidence="6 9" id="KW-0067">ATP-binding</keyword>
<evidence type="ECO:0000256" key="6">
    <source>
        <dbReference type="ARBA" id="ARBA00022840"/>
    </source>
</evidence>
<keyword evidence="4 9" id="KW-0547">Nucleotide-binding</keyword>
<feature type="compositionally biased region" description="Low complexity" evidence="10">
    <location>
        <begin position="436"/>
        <end position="479"/>
    </location>
</feature>
<dbReference type="FunFam" id="3.30.200.20:FF:000035">
    <property type="entry name" value="Serine/threonine protein kinase Stk1"/>
    <property type="match status" value="1"/>
</dbReference>
<feature type="binding site" evidence="9">
    <location>
        <position position="48"/>
    </location>
    <ligand>
        <name>ATP</name>
        <dbReference type="ChEBI" id="CHEBI:30616"/>
    </ligand>
</feature>
<dbReference type="SUPFAM" id="SSF56112">
    <property type="entry name" value="Protein kinase-like (PK-like)"/>
    <property type="match status" value="1"/>
</dbReference>
<evidence type="ECO:0000256" key="2">
    <source>
        <dbReference type="ARBA" id="ARBA00022527"/>
    </source>
</evidence>
<evidence type="ECO:0000256" key="5">
    <source>
        <dbReference type="ARBA" id="ARBA00022777"/>
    </source>
</evidence>
<dbReference type="EC" id="2.7.11.1" evidence="1"/>
<dbReference type="FunFam" id="1.10.510.10:FF:000021">
    <property type="entry name" value="Serine/threonine protein kinase"/>
    <property type="match status" value="1"/>
</dbReference>
<feature type="region of interest" description="Disordered" evidence="10">
    <location>
        <begin position="436"/>
        <end position="571"/>
    </location>
</feature>
<evidence type="ECO:0000256" key="8">
    <source>
        <dbReference type="ARBA" id="ARBA00048679"/>
    </source>
</evidence>
<feature type="region of interest" description="Disordered" evidence="10">
    <location>
        <begin position="363"/>
        <end position="386"/>
    </location>
</feature>
<evidence type="ECO:0000256" key="7">
    <source>
        <dbReference type="ARBA" id="ARBA00047899"/>
    </source>
</evidence>
<dbReference type="InterPro" id="IPR000719">
    <property type="entry name" value="Prot_kinase_dom"/>
</dbReference>
<reference evidence="12 13" key="1">
    <citation type="submission" date="2018-08" db="EMBL/GenBank/DDBJ databases">
        <title>Diversity &amp; Physiological Properties of Lignin-Decomposing Actinobacteria from Soil.</title>
        <authorList>
            <person name="Roh S.G."/>
            <person name="Kim S.B."/>
        </authorList>
    </citation>
    <scope>NUCLEOTIDE SEQUENCE [LARGE SCALE GENOMIC DNA]</scope>
    <source>
        <strain evidence="12 13">MMS17-GH009</strain>
    </source>
</reference>
<dbReference type="GO" id="GO:0004674">
    <property type="term" value="F:protein serine/threonine kinase activity"/>
    <property type="evidence" value="ECO:0007669"/>
    <property type="project" value="UniProtKB-KW"/>
</dbReference>
<dbReference type="Pfam" id="PF00069">
    <property type="entry name" value="Pkinase"/>
    <property type="match status" value="1"/>
</dbReference>
<dbReference type="GO" id="GO:0045717">
    <property type="term" value="P:negative regulation of fatty acid biosynthetic process"/>
    <property type="evidence" value="ECO:0007669"/>
    <property type="project" value="UniProtKB-ARBA"/>
</dbReference>
<keyword evidence="13" id="KW-1185">Reference proteome</keyword>
<comment type="catalytic activity">
    <reaction evidence="8">
        <text>L-seryl-[protein] + ATP = O-phospho-L-seryl-[protein] + ADP + H(+)</text>
        <dbReference type="Rhea" id="RHEA:17989"/>
        <dbReference type="Rhea" id="RHEA-COMP:9863"/>
        <dbReference type="Rhea" id="RHEA-COMP:11604"/>
        <dbReference type="ChEBI" id="CHEBI:15378"/>
        <dbReference type="ChEBI" id="CHEBI:29999"/>
        <dbReference type="ChEBI" id="CHEBI:30616"/>
        <dbReference type="ChEBI" id="CHEBI:83421"/>
        <dbReference type="ChEBI" id="CHEBI:456216"/>
        <dbReference type="EC" id="2.7.11.1"/>
    </reaction>
</comment>
<comment type="catalytic activity">
    <reaction evidence="7">
        <text>L-threonyl-[protein] + ATP = O-phospho-L-threonyl-[protein] + ADP + H(+)</text>
        <dbReference type="Rhea" id="RHEA:46608"/>
        <dbReference type="Rhea" id="RHEA-COMP:11060"/>
        <dbReference type="Rhea" id="RHEA-COMP:11605"/>
        <dbReference type="ChEBI" id="CHEBI:15378"/>
        <dbReference type="ChEBI" id="CHEBI:30013"/>
        <dbReference type="ChEBI" id="CHEBI:30616"/>
        <dbReference type="ChEBI" id="CHEBI:61977"/>
        <dbReference type="ChEBI" id="CHEBI:456216"/>
        <dbReference type="EC" id="2.7.11.1"/>
    </reaction>
</comment>
<dbReference type="InterPro" id="IPR017441">
    <property type="entry name" value="Protein_kinase_ATP_BS"/>
</dbReference>
<feature type="compositionally biased region" description="Gly residues" evidence="10">
    <location>
        <begin position="489"/>
        <end position="515"/>
    </location>
</feature>
<dbReference type="InterPro" id="IPR008271">
    <property type="entry name" value="Ser/Thr_kinase_AS"/>
</dbReference>